<dbReference type="InterPro" id="IPR040255">
    <property type="entry name" value="Non-specific_endonuclease"/>
</dbReference>
<dbReference type="InterPro" id="IPR044925">
    <property type="entry name" value="His-Me_finger_sf"/>
</dbReference>
<name>A0A7W6EQB9_9BACT</name>
<dbReference type="Proteomes" id="UP000541352">
    <property type="component" value="Unassembled WGS sequence"/>
</dbReference>
<keyword evidence="12" id="KW-1133">Transmembrane helix</keyword>
<feature type="transmembrane region" description="Helical" evidence="12">
    <location>
        <begin position="12"/>
        <end position="30"/>
    </location>
</feature>
<dbReference type="InterPro" id="IPR018524">
    <property type="entry name" value="DNA/RNA_endonuclease_AS"/>
</dbReference>
<dbReference type="Gene3D" id="3.40.570.10">
    <property type="entry name" value="Extracellular Endonuclease, subunit A"/>
    <property type="match status" value="1"/>
</dbReference>
<dbReference type="PANTHER" id="PTHR13966:SF5">
    <property type="entry name" value="ENDONUCLEASE G, MITOCHONDRIAL"/>
    <property type="match status" value="1"/>
</dbReference>
<reference evidence="15 16" key="1">
    <citation type="submission" date="2020-08" db="EMBL/GenBank/DDBJ databases">
        <title>Genomic Encyclopedia of Type Strains, Phase IV (KMG-IV): sequencing the most valuable type-strain genomes for metagenomic binning, comparative biology and taxonomic classification.</title>
        <authorList>
            <person name="Goeker M."/>
        </authorList>
    </citation>
    <scope>NUCLEOTIDE SEQUENCE [LARGE SCALE GENOMIC DNA]</scope>
    <source>
        <strain evidence="15 16">DSM 17976</strain>
    </source>
</reference>
<keyword evidence="12" id="KW-0472">Membrane</keyword>
<evidence type="ECO:0000256" key="11">
    <source>
        <dbReference type="SAM" id="MobiDB-lite"/>
    </source>
</evidence>
<dbReference type="GO" id="GO:0046872">
    <property type="term" value="F:metal ion binding"/>
    <property type="evidence" value="ECO:0007669"/>
    <property type="project" value="UniProtKB-KW"/>
</dbReference>
<feature type="compositionally biased region" description="Basic and acidic residues" evidence="11">
    <location>
        <begin position="69"/>
        <end position="99"/>
    </location>
</feature>
<keyword evidence="7" id="KW-0460">Magnesium</keyword>
<keyword evidence="5 10" id="KW-0255">Endonuclease</keyword>
<dbReference type="InterPro" id="IPR020821">
    <property type="entry name" value="ENPP1-3/EXOG-like_nuc-like"/>
</dbReference>
<feature type="compositionally biased region" description="Polar residues" evidence="11">
    <location>
        <begin position="55"/>
        <end position="68"/>
    </location>
</feature>
<dbReference type="GO" id="GO:0016787">
    <property type="term" value="F:hydrolase activity"/>
    <property type="evidence" value="ECO:0007669"/>
    <property type="project" value="UniProtKB-KW"/>
</dbReference>
<protein>
    <recommendedName>
        <fullName evidence="10">Endonuclease</fullName>
        <ecNumber evidence="10">3.1.30.-</ecNumber>
    </recommendedName>
</protein>
<evidence type="ECO:0000256" key="7">
    <source>
        <dbReference type="ARBA" id="ARBA00022842"/>
    </source>
</evidence>
<keyword evidence="4 9" id="KW-0479">Metal-binding</keyword>
<evidence type="ECO:0000256" key="5">
    <source>
        <dbReference type="ARBA" id="ARBA00022759"/>
    </source>
</evidence>
<dbReference type="SMART" id="SM00892">
    <property type="entry name" value="Endonuclease_NS"/>
    <property type="match status" value="1"/>
</dbReference>
<dbReference type="GO" id="GO:0004519">
    <property type="term" value="F:endonuclease activity"/>
    <property type="evidence" value="ECO:0007669"/>
    <property type="project" value="UniProtKB-UniRule"/>
</dbReference>
<dbReference type="GO" id="GO:0003676">
    <property type="term" value="F:nucleic acid binding"/>
    <property type="evidence" value="ECO:0007669"/>
    <property type="project" value="InterPro"/>
</dbReference>
<keyword evidence="16" id="KW-1185">Reference proteome</keyword>
<evidence type="ECO:0000256" key="10">
    <source>
        <dbReference type="RuleBase" id="RU366055"/>
    </source>
</evidence>
<dbReference type="CDD" id="cd00091">
    <property type="entry name" value="NUC"/>
    <property type="match status" value="1"/>
</dbReference>
<dbReference type="InterPro" id="IPR044929">
    <property type="entry name" value="DNA/RNA_non-sp_Endonuclease_sf"/>
</dbReference>
<sequence>MYYRKGLRWGNTLMLLFTFIAIGLVLHYRGRTKPLVSFWNDVKSVFIYQERSSDRNNPYKNPEPTSTASDDRTSYNDVASDDRTSSNKDDRSLLDKEGISTRSESTTSSDDDEPESTSSNAGDYSKTKDFGLPAIGSNDQIIRHHRITLRYREQYEQADWVAYKLLGDEARAYLSRDGNKFVPDPLVKTGSATHADYTRSGYDRGHLAPAGDFNISPDDKQETFYMSNISPQVGDFNRGIWNDLEQKFRQWAQRDEELYIVTGPVLKPGLPTIGKNNEIAVPEMYYKIALCLTDRQPRMIGFLLKNEFSSENLKTFVVSVDEIERLTGIDFFPKLPDALEKKLESSTTTQGWFSARN</sequence>
<evidence type="ECO:0000259" key="14">
    <source>
        <dbReference type="SMART" id="SM00892"/>
    </source>
</evidence>
<organism evidence="15 16">
    <name type="scientific">Runella defluvii</name>
    <dbReference type="NCBI Taxonomy" id="370973"/>
    <lineage>
        <taxon>Bacteria</taxon>
        <taxon>Pseudomonadati</taxon>
        <taxon>Bacteroidota</taxon>
        <taxon>Cytophagia</taxon>
        <taxon>Cytophagales</taxon>
        <taxon>Spirosomataceae</taxon>
        <taxon>Runella</taxon>
    </lineage>
</organism>
<keyword evidence="3 10" id="KW-0540">Nuclease</keyword>
<evidence type="ECO:0000256" key="3">
    <source>
        <dbReference type="ARBA" id="ARBA00022722"/>
    </source>
</evidence>
<comment type="caution">
    <text evidence="15">The sequence shown here is derived from an EMBL/GenBank/DDBJ whole genome shotgun (WGS) entry which is preliminary data.</text>
</comment>
<feature type="domain" description="DNA/RNA non-specific endonuclease/pyrophosphatase/phosphodiesterase" evidence="14">
    <location>
        <begin position="143"/>
        <end position="338"/>
    </location>
</feature>
<evidence type="ECO:0000313" key="15">
    <source>
        <dbReference type="EMBL" id="MBB3838246.1"/>
    </source>
</evidence>
<feature type="binding site" evidence="9">
    <location>
        <position position="237"/>
    </location>
    <ligand>
        <name>Mg(2+)</name>
        <dbReference type="ChEBI" id="CHEBI:18420"/>
        <note>catalytic</note>
    </ligand>
</feature>
<evidence type="ECO:0000256" key="2">
    <source>
        <dbReference type="ARBA" id="ARBA00010052"/>
    </source>
</evidence>
<dbReference type="EC" id="3.1.30.-" evidence="10"/>
<comment type="cofactor">
    <cofactor evidence="1 10">
        <name>Mg(2+)</name>
        <dbReference type="ChEBI" id="CHEBI:18420"/>
    </cofactor>
</comment>
<feature type="domain" description="ENPP1-3/EXOG-like endonuclease/phosphodiesterase" evidence="13">
    <location>
        <begin position="144"/>
        <end position="338"/>
    </location>
</feature>
<evidence type="ECO:0000256" key="8">
    <source>
        <dbReference type="PIRSR" id="PIRSR640255-1"/>
    </source>
</evidence>
<evidence type="ECO:0000256" key="6">
    <source>
        <dbReference type="ARBA" id="ARBA00022801"/>
    </source>
</evidence>
<dbReference type="AlphaFoldDB" id="A0A7W6EQB9"/>
<dbReference type="Pfam" id="PF01223">
    <property type="entry name" value="Endonuclease_NS"/>
    <property type="match status" value="1"/>
</dbReference>
<dbReference type="InterPro" id="IPR001604">
    <property type="entry name" value="Endo_G_ENPP1-like_dom"/>
</dbReference>
<dbReference type="PANTHER" id="PTHR13966">
    <property type="entry name" value="ENDONUCLEASE RELATED"/>
    <property type="match status" value="1"/>
</dbReference>
<evidence type="ECO:0000256" key="9">
    <source>
        <dbReference type="PIRSR" id="PIRSR640255-2"/>
    </source>
</evidence>
<dbReference type="EMBL" id="JACIBY010000004">
    <property type="protein sequence ID" value="MBB3838246.1"/>
    <property type="molecule type" value="Genomic_DNA"/>
</dbReference>
<evidence type="ECO:0000259" key="13">
    <source>
        <dbReference type="SMART" id="SM00477"/>
    </source>
</evidence>
<gene>
    <name evidence="15" type="ORF">FHS57_002251</name>
</gene>
<comment type="similarity">
    <text evidence="2 10">Belongs to the DNA/RNA non-specific endonuclease family.</text>
</comment>
<dbReference type="RefSeq" id="WP_183973509.1">
    <property type="nucleotide sequence ID" value="NZ_JACIBY010000004.1"/>
</dbReference>
<dbReference type="PROSITE" id="PS01070">
    <property type="entry name" value="NUCLEASE_NON_SPEC"/>
    <property type="match status" value="1"/>
</dbReference>
<feature type="active site" description="Proton acceptor" evidence="8">
    <location>
        <position position="206"/>
    </location>
</feature>
<evidence type="ECO:0000256" key="4">
    <source>
        <dbReference type="ARBA" id="ARBA00022723"/>
    </source>
</evidence>
<dbReference type="SMART" id="SM00477">
    <property type="entry name" value="NUC"/>
    <property type="match status" value="1"/>
</dbReference>
<evidence type="ECO:0000256" key="1">
    <source>
        <dbReference type="ARBA" id="ARBA00001946"/>
    </source>
</evidence>
<dbReference type="SUPFAM" id="SSF54060">
    <property type="entry name" value="His-Me finger endonucleases"/>
    <property type="match status" value="1"/>
</dbReference>
<evidence type="ECO:0000313" key="16">
    <source>
        <dbReference type="Proteomes" id="UP000541352"/>
    </source>
</evidence>
<keyword evidence="12" id="KW-0812">Transmembrane</keyword>
<proteinExistence type="inferred from homology"/>
<accession>A0A7W6EQB9</accession>
<evidence type="ECO:0000256" key="12">
    <source>
        <dbReference type="SAM" id="Phobius"/>
    </source>
</evidence>
<keyword evidence="6 10" id="KW-0378">Hydrolase</keyword>
<feature type="region of interest" description="Disordered" evidence="11">
    <location>
        <begin position="53"/>
        <end position="131"/>
    </location>
</feature>